<evidence type="ECO:0000313" key="1">
    <source>
        <dbReference type="EMBL" id="KAJ1137522.1"/>
    </source>
</evidence>
<organism evidence="1 2">
    <name type="scientific">Pleurodeles waltl</name>
    <name type="common">Iberian ribbed newt</name>
    <dbReference type="NCBI Taxonomy" id="8319"/>
    <lineage>
        <taxon>Eukaryota</taxon>
        <taxon>Metazoa</taxon>
        <taxon>Chordata</taxon>
        <taxon>Craniata</taxon>
        <taxon>Vertebrata</taxon>
        <taxon>Euteleostomi</taxon>
        <taxon>Amphibia</taxon>
        <taxon>Batrachia</taxon>
        <taxon>Caudata</taxon>
        <taxon>Salamandroidea</taxon>
        <taxon>Salamandridae</taxon>
        <taxon>Pleurodelinae</taxon>
        <taxon>Pleurodeles</taxon>
    </lineage>
</organism>
<protein>
    <submittedName>
        <fullName evidence="1">Uncharacterized protein</fullName>
    </submittedName>
</protein>
<proteinExistence type="predicted"/>
<sequence>MTARLQEIMTRLHFVDVWRELHPVSKMYSFYTPAHGACSRLDRILLANNGSLTVRRAVYQVTILSDNVSLVLECETRAPRPAVPLWRRHPEMLVDSKYSIDVLAALQGYIRENLNMAQTRRIEREALKVVVKGVSIGKVYGIRRRLEGELEQQEGALPLLQSQEGDGAVDEAGLLEVHKRIEVEWNKLDNLVQKDYRHWLHREGDCSGRMLVWLLKCERPPLLMLSLGGPAGDMILGQVRVNSLLRDHLRVVDASPVRVDGSQMDGYLVTLQLPPLKEMQTGDLEGDIQL</sequence>
<gene>
    <name evidence="1" type="ORF">NDU88_003920</name>
</gene>
<dbReference type="SUPFAM" id="SSF56219">
    <property type="entry name" value="DNase I-like"/>
    <property type="match status" value="1"/>
</dbReference>
<evidence type="ECO:0000313" key="2">
    <source>
        <dbReference type="Proteomes" id="UP001066276"/>
    </source>
</evidence>
<dbReference type="AlphaFoldDB" id="A0AAV7QE07"/>
<dbReference type="InterPro" id="IPR036691">
    <property type="entry name" value="Endo/exonu/phosph_ase_sf"/>
</dbReference>
<comment type="caution">
    <text evidence="1">The sequence shown here is derived from an EMBL/GenBank/DDBJ whole genome shotgun (WGS) entry which is preliminary data.</text>
</comment>
<name>A0AAV7QE07_PLEWA</name>
<accession>A0AAV7QE07</accession>
<dbReference type="Gene3D" id="3.60.10.10">
    <property type="entry name" value="Endonuclease/exonuclease/phosphatase"/>
    <property type="match status" value="1"/>
</dbReference>
<dbReference type="EMBL" id="JANPWB010000010">
    <property type="protein sequence ID" value="KAJ1137522.1"/>
    <property type="molecule type" value="Genomic_DNA"/>
</dbReference>
<reference evidence="1" key="1">
    <citation type="journal article" date="2022" name="bioRxiv">
        <title>Sequencing and chromosome-scale assembly of the giantPleurodeles waltlgenome.</title>
        <authorList>
            <person name="Brown T."/>
            <person name="Elewa A."/>
            <person name="Iarovenko S."/>
            <person name="Subramanian E."/>
            <person name="Araus A.J."/>
            <person name="Petzold A."/>
            <person name="Susuki M."/>
            <person name="Suzuki K.-i.T."/>
            <person name="Hayashi T."/>
            <person name="Toyoda A."/>
            <person name="Oliveira C."/>
            <person name="Osipova E."/>
            <person name="Leigh N.D."/>
            <person name="Simon A."/>
            <person name="Yun M.H."/>
        </authorList>
    </citation>
    <scope>NUCLEOTIDE SEQUENCE</scope>
    <source>
        <strain evidence="1">20211129_DDA</strain>
        <tissue evidence="1">Liver</tissue>
    </source>
</reference>
<keyword evidence="2" id="KW-1185">Reference proteome</keyword>
<dbReference type="Proteomes" id="UP001066276">
    <property type="component" value="Chromosome 6"/>
</dbReference>